<evidence type="ECO:0000313" key="1">
    <source>
        <dbReference type="EMBL" id="KAJ0220464.1"/>
    </source>
</evidence>
<dbReference type="EMBL" id="NBSK02000002">
    <property type="protein sequence ID" value="KAJ0220464.1"/>
    <property type="molecule type" value="Genomic_DNA"/>
</dbReference>
<evidence type="ECO:0008006" key="3">
    <source>
        <dbReference type="Google" id="ProtNLM"/>
    </source>
</evidence>
<keyword evidence="2" id="KW-1185">Reference proteome</keyword>
<dbReference type="AlphaFoldDB" id="A0A9R1XPG8"/>
<protein>
    <recommendedName>
        <fullName evidence="3">Reverse transcriptase zinc-binding domain-containing protein</fullName>
    </recommendedName>
</protein>
<sequence length="107" mass="12401">MEEDQRCIHWVKWDIILKSRDKGGLEVGSLDAFNRDLLFKWKWRFLHDHSTLWLRLIKGLHGDFGDLANNFGLLEVWEMGWPRISGIIVGGTSLGGVALEEELKLRN</sequence>
<proteinExistence type="predicted"/>
<organism evidence="1 2">
    <name type="scientific">Lactuca sativa</name>
    <name type="common">Garden lettuce</name>
    <dbReference type="NCBI Taxonomy" id="4236"/>
    <lineage>
        <taxon>Eukaryota</taxon>
        <taxon>Viridiplantae</taxon>
        <taxon>Streptophyta</taxon>
        <taxon>Embryophyta</taxon>
        <taxon>Tracheophyta</taxon>
        <taxon>Spermatophyta</taxon>
        <taxon>Magnoliopsida</taxon>
        <taxon>eudicotyledons</taxon>
        <taxon>Gunneridae</taxon>
        <taxon>Pentapetalae</taxon>
        <taxon>asterids</taxon>
        <taxon>campanulids</taxon>
        <taxon>Asterales</taxon>
        <taxon>Asteraceae</taxon>
        <taxon>Cichorioideae</taxon>
        <taxon>Cichorieae</taxon>
        <taxon>Lactucinae</taxon>
        <taxon>Lactuca</taxon>
    </lineage>
</organism>
<comment type="caution">
    <text evidence="1">The sequence shown here is derived from an EMBL/GenBank/DDBJ whole genome shotgun (WGS) entry which is preliminary data.</text>
</comment>
<gene>
    <name evidence="1" type="ORF">LSAT_V11C200093890</name>
</gene>
<evidence type="ECO:0000313" key="2">
    <source>
        <dbReference type="Proteomes" id="UP000235145"/>
    </source>
</evidence>
<accession>A0A9R1XPG8</accession>
<name>A0A9R1XPG8_LACSA</name>
<reference evidence="1 2" key="1">
    <citation type="journal article" date="2017" name="Nat. Commun.">
        <title>Genome assembly with in vitro proximity ligation data and whole-genome triplication in lettuce.</title>
        <authorList>
            <person name="Reyes-Chin-Wo S."/>
            <person name="Wang Z."/>
            <person name="Yang X."/>
            <person name="Kozik A."/>
            <person name="Arikit S."/>
            <person name="Song C."/>
            <person name="Xia L."/>
            <person name="Froenicke L."/>
            <person name="Lavelle D.O."/>
            <person name="Truco M.J."/>
            <person name="Xia R."/>
            <person name="Zhu S."/>
            <person name="Xu C."/>
            <person name="Xu H."/>
            <person name="Xu X."/>
            <person name="Cox K."/>
            <person name="Korf I."/>
            <person name="Meyers B.C."/>
            <person name="Michelmore R.W."/>
        </authorList>
    </citation>
    <scope>NUCLEOTIDE SEQUENCE [LARGE SCALE GENOMIC DNA]</scope>
    <source>
        <strain evidence="2">cv. Salinas</strain>
        <tissue evidence="1">Seedlings</tissue>
    </source>
</reference>
<dbReference type="Proteomes" id="UP000235145">
    <property type="component" value="Unassembled WGS sequence"/>
</dbReference>